<name>A0A1V4IUT5_9CLOT</name>
<reference evidence="2 3" key="1">
    <citation type="submission" date="2017-03" db="EMBL/GenBank/DDBJ databases">
        <title>Genome sequence of Clostridium oryzae DSM 28571.</title>
        <authorList>
            <person name="Poehlein A."/>
            <person name="Daniel R."/>
        </authorList>
    </citation>
    <scope>NUCLEOTIDE SEQUENCE [LARGE SCALE GENOMIC DNA]</scope>
    <source>
        <strain evidence="2 3">DSM 28571</strain>
    </source>
</reference>
<dbReference type="SUPFAM" id="SSF55729">
    <property type="entry name" value="Acyl-CoA N-acyltransferases (Nat)"/>
    <property type="match status" value="1"/>
</dbReference>
<evidence type="ECO:0000313" key="2">
    <source>
        <dbReference type="EMBL" id="OPJ63801.1"/>
    </source>
</evidence>
<gene>
    <name evidence="2" type="ORF">CLORY_09850</name>
</gene>
<dbReference type="Gene3D" id="3.40.630.30">
    <property type="match status" value="1"/>
</dbReference>
<dbReference type="CDD" id="cd04301">
    <property type="entry name" value="NAT_SF"/>
    <property type="match status" value="1"/>
</dbReference>
<evidence type="ECO:0000313" key="3">
    <source>
        <dbReference type="Proteomes" id="UP000190080"/>
    </source>
</evidence>
<proteinExistence type="predicted"/>
<comment type="caution">
    <text evidence="2">The sequence shown here is derived from an EMBL/GenBank/DDBJ whole genome shotgun (WGS) entry which is preliminary data.</text>
</comment>
<organism evidence="2 3">
    <name type="scientific">Clostridium oryzae</name>
    <dbReference type="NCBI Taxonomy" id="1450648"/>
    <lineage>
        <taxon>Bacteria</taxon>
        <taxon>Bacillati</taxon>
        <taxon>Bacillota</taxon>
        <taxon>Clostridia</taxon>
        <taxon>Eubacteriales</taxon>
        <taxon>Clostridiaceae</taxon>
        <taxon>Clostridium</taxon>
    </lineage>
</organism>
<dbReference type="Pfam" id="PF00583">
    <property type="entry name" value="Acetyltransf_1"/>
    <property type="match status" value="1"/>
</dbReference>
<dbReference type="InterPro" id="IPR000182">
    <property type="entry name" value="GNAT_dom"/>
</dbReference>
<dbReference type="RefSeq" id="WP_139375961.1">
    <property type="nucleotide sequence ID" value="NZ_MZGV01000007.1"/>
</dbReference>
<dbReference type="EMBL" id="MZGV01000007">
    <property type="protein sequence ID" value="OPJ63801.1"/>
    <property type="molecule type" value="Genomic_DNA"/>
</dbReference>
<dbReference type="GO" id="GO:0016747">
    <property type="term" value="F:acyltransferase activity, transferring groups other than amino-acyl groups"/>
    <property type="evidence" value="ECO:0007669"/>
    <property type="project" value="InterPro"/>
</dbReference>
<accession>A0A1V4IUT5</accession>
<dbReference type="Proteomes" id="UP000190080">
    <property type="component" value="Unassembled WGS sequence"/>
</dbReference>
<dbReference type="STRING" id="1450648.CLORY_09850"/>
<dbReference type="AlphaFoldDB" id="A0A1V4IUT5"/>
<dbReference type="OrthoDB" id="9786032at2"/>
<sequence length="153" mass="17606">MEIKFERAAAEDAETLIDVRNKSFYEDYIRYGMCPGYNISKEHMIDSISSTIAYKIVCNNQVIGNIGIKDNQDSNYYIGCLCVIPDYQNKGIGQKAINFVENEFPNAVVWILKTPADKERNIYFYKKMGYKIIDEFVEGSVKLVVFEKKINAI</sequence>
<evidence type="ECO:0000259" key="1">
    <source>
        <dbReference type="PROSITE" id="PS51186"/>
    </source>
</evidence>
<dbReference type="InterPro" id="IPR016181">
    <property type="entry name" value="Acyl_CoA_acyltransferase"/>
</dbReference>
<dbReference type="PROSITE" id="PS51186">
    <property type="entry name" value="GNAT"/>
    <property type="match status" value="1"/>
</dbReference>
<keyword evidence="2" id="KW-0808">Transferase</keyword>
<protein>
    <submittedName>
        <fullName evidence="2">Putative acetyltransferase</fullName>
    </submittedName>
</protein>
<keyword evidence="3" id="KW-1185">Reference proteome</keyword>
<feature type="domain" description="N-acetyltransferase" evidence="1">
    <location>
        <begin position="3"/>
        <end position="151"/>
    </location>
</feature>